<feature type="signal peptide" evidence="1">
    <location>
        <begin position="1"/>
        <end position="18"/>
    </location>
</feature>
<evidence type="ECO:0000313" key="3">
    <source>
        <dbReference type="EMBL" id="KAJ7078008.1"/>
    </source>
</evidence>
<protein>
    <recommendedName>
        <fullName evidence="2">Fungal calcium binding protein domain-containing protein</fullName>
    </recommendedName>
</protein>
<evidence type="ECO:0000256" key="1">
    <source>
        <dbReference type="SAM" id="SignalP"/>
    </source>
</evidence>
<evidence type="ECO:0000313" key="4">
    <source>
        <dbReference type="Proteomes" id="UP001222325"/>
    </source>
</evidence>
<dbReference type="AlphaFoldDB" id="A0AAD6XJ06"/>
<reference evidence="3" key="1">
    <citation type="submission" date="2023-03" db="EMBL/GenBank/DDBJ databases">
        <title>Massive genome expansion in bonnet fungi (Mycena s.s.) driven by repeated elements and novel gene families across ecological guilds.</title>
        <authorList>
            <consortium name="Lawrence Berkeley National Laboratory"/>
            <person name="Harder C.B."/>
            <person name="Miyauchi S."/>
            <person name="Viragh M."/>
            <person name="Kuo A."/>
            <person name="Thoen E."/>
            <person name="Andreopoulos B."/>
            <person name="Lu D."/>
            <person name="Skrede I."/>
            <person name="Drula E."/>
            <person name="Henrissat B."/>
            <person name="Morin E."/>
            <person name="Kohler A."/>
            <person name="Barry K."/>
            <person name="LaButti K."/>
            <person name="Morin E."/>
            <person name="Salamov A."/>
            <person name="Lipzen A."/>
            <person name="Mereny Z."/>
            <person name="Hegedus B."/>
            <person name="Baldrian P."/>
            <person name="Stursova M."/>
            <person name="Weitz H."/>
            <person name="Taylor A."/>
            <person name="Grigoriev I.V."/>
            <person name="Nagy L.G."/>
            <person name="Martin F."/>
            <person name="Kauserud H."/>
        </authorList>
    </citation>
    <scope>NUCLEOTIDE SEQUENCE</scope>
    <source>
        <strain evidence="3">CBHHK173m</strain>
    </source>
</reference>
<proteinExistence type="predicted"/>
<keyword evidence="1" id="KW-0732">Signal</keyword>
<dbReference type="EMBL" id="JARJCN010000069">
    <property type="protein sequence ID" value="KAJ7078008.1"/>
    <property type="molecule type" value="Genomic_DNA"/>
</dbReference>
<keyword evidence="4" id="KW-1185">Reference proteome</keyword>
<dbReference type="Proteomes" id="UP001222325">
    <property type="component" value="Unassembled WGS sequence"/>
</dbReference>
<evidence type="ECO:0000259" key="2">
    <source>
        <dbReference type="Pfam" id="PF12192"/>
    </source>
</evidence>
<feature type="domain" description="Fungal calcium binding protein" evidence="2">
    <location>
        <begin position="27"/>
        <end position="82"/>
    </location>
</feature>
<organism evidence="3 4">
    <name type="scientific">Mycena belliarum</name>
    <dbReference type="NCBI Taxonomy" id="1033014"/>
    <lineage>
        <taxon>Eukaryota</taxon>
        <taxon>Fungi</taxon>
        <taxon>Dikarya</taxon>
        <taxon>Basidiomycota</taxon>
        <taxon>Agaricomycotina</taxon>
        <taxon>Agaricomycetes</taxon>
        <taxon>Agaricomycetidae</taxon>
        <taxon>Agaricales</taxon>
        <taxon>Marasmiineae</taxon>
        <taxon>Mycenaceae</taxon>
        <taxon>Mycena</taxon>
    </lineage>
</organism>
<gene>
    <name evidence="3" type="ORF">B0H15DRAFT_933843</name>
</gene>
<sequence length="125" mass="12033">MQFTFVALLAVLASGVAAAPTPVYFARDGTCDVKTCVLDLAPSVIACASAAAQLGADVLSDAGCIVAAAKAGTSFPTSCAGCADQLGVADDVAAAQSAVSGAAQNAGDKIKDGLGSIGHKIGGIF</sequence>
<dbReference type="Pfam" id="PF12192">
    <property type="entry name" value="CBP"/>
    <property type="match status" value="1"/>
</dbReference>
<dbReference type="Gene3D" id="1.10.1740.120">
    <property type="match status" value="1"/>
</dbReference>
<dbReference type="InterPro" id="IPR022013">
    <property type="entry name" value="CBP"/>
</dbReference>
<accession>A0AAD6XJ06</accession>
<name>A0AAD6XJ06_9AGAR</name>
<feature type="chain" id="PRO_5042224431" description="Fungal calcium binding protein domain-containing protein" evidence="1">
    <location>
        <begin position="19"/>
        <end position="125"/>
    </location>
</feature>
<comment type="caution">
    <text evidence="3">The sequence shown here is derived from an EMBL/GenBank/DDBJ whole genome shotgun (WGS) entry which is preliminary data.</text>
</comment>